<dbReference type="Pfam" id="PF00010">
    <property type="entry name" value="HLH"/>
    <property type="match status" value="1"/>
</dbReference>
<keyword evidence="2" id="KW-0805">Transcription regulation</keyword>
<dbReference type="AlphaFoldDB" id="A0A2I0BBP5"/>
<evidence type="ECO:0000256" key="2">
    <source>
        <dbReference type="ARBA" id="ARBA00023015"/>
    </source>
</evidence>
<evidence type="ECO:0000313" key="6">
    <source>
        <dbReference type="EMBL" id="PKA65179.1"/>
    </source>
</evidence>
<proteinExistence type="inferred from homology"/>
<name>A0A2I0BBP5_9ASPA</name>
<dbReference type="Gene3D" id="4.10.280.10">
    <property type="entry name" value="Helix-loop-helix DNA-binding domain"/>
    <property type="match status" value="1"/>
</dbReference>
<comment type="similarity">
    <text evidence="1">Belongs to the bHLH protein family.</text>
</comment>
<dbReference type="SMART" id="SM00353">
    <property type="entry name" value="HLH"/>
    <property type="match status" value="1"/>
</dbReference>
<keyword evidence="3" id="KW-0804">Transcription</keyword>
<evidence type="ECO:0000256" key="3">
    <source>
        <dbReference type="ARBA" id="ARBA00023163"/>
    </source>
</evidence>
<evidence type="ECO:0000256" key="4">
    <source>
        <dbReference type="SAM" id="Coils"/>
    </source>
</evidence>
<dbReference type="Proteomes" id="UP000236161">
    <property type="component" value="Unassembled WGS sequence"/>
</dbReference>
<dbReference type="InterPro" id="IPR036638">
    <property type="entry name" value="HLH_DNA-bd_sf"/>
</dbReference>
<dbReference type="InterPro" id="IPR044818">
    <property type="entry name" value="ILR3-like"/>
</dbReference>
<dbReference type="PROSITE" id="PS50888">
    <property type="entry name" value="BHLH"/>
    <property type="match status" value="1"/>
</dbReference>
<gene>
    <name evidence="6" type="primary">BHLH115</name>
    <name evidence="6" type="ORF">AXF42_Ash013300</name>
</gene>
<dbReference type="PANTHER" id="PTHR46133">
    <property type="entry name" value="BHLH TRANSCRIPTION FACTOR"/>
    <property type="match status" value="1"/>
</dbReference>
<keyword evidence="4" id="KW-0175">Coiled coil</keyword>
<evidence type="ECO:0000256" key="1">
    <source>
        <dbReference type="ARBA" id="ARBA00005510"/>
    </source>
</evidence>
<sequence>MEPSPVSDYWIDDSGGGSDGELRSALESFCDVPPLASGTSFGEVLGNGCDLIQDASRKRLRDEPCPGLKSKACREKMRRDRLNDRFSELSCVLDPGRPPKSDKASILSDAVRVLGQLKSEAEQLKEANEKLQETIKELKAEKTELRDEKQRLKAEKERLEQQVKAMSVAPPPAGFMPHPIAIHHHPAAGKASPALPPFNAAFPGVTMWQWLPPAFLDTTQDPKLWPPHA</sequence>
<feature type="domain" description="BHLH" evidence="5">
    <location>
        <begin position="66"/>
        <end position="117"/>
    </location>
</feature>
<dbReference type="GO" id="GO:0046983">
    <property type="term" value="F:protein dimerization activity"/>
    <property type="evidence" value="ECO:0007669"/>
    <property type="project" value="InterPro"/>
</dbReference>
<keyword evidence="7" id="KW-1185">Reference proteome</keyword>
<dbReference type="PANTHER" id="PTHR46133:SF15">
    <property type="entry name" value="BHLH TRANSCRIPTION FACTOR"/>
    <property type="match status" value="1"/>
</dbReference>
<dbReference type="CDD" id="cd11446">
    <property type="entry name" value="bHLH_AtILR3_like"/>
    <property type="match status" value="1"/>
</dbReference>
<dbReference type="GO" id="GO:0006879">
    <property type="term" value="P:intracellular iron ion homeostasis"/>
    <property type="evidence" value="ECO:0007669"/>
    <property type="project" value="InterPro"/>
</dbReference>
<accession>A0A2I0BBP5</accession>
<feature type="coiled-coil region" evidence="4">
    <location>
        <begin position="107"/>
        <end position="169"/>
    </location>
</feature>
<dbReference type="OrthoDB" id="515493at2759"/>
<dbReference type="SUPFAM" id="SSF47459">
    <property type="entry name" value="HLH, helix-loop-helix DNA-binding domain"/>
    <property type="match status" value="1"/>
</dbReference>
<evidence type="ECO:0000313" key="7">
    <source>
        <dbReference type="Proteomes" id="UP000236161"/>
    </source>
</evidence>
<protein>
    <submittedName>
        <fullName evidence="6">Transcription factor bHLH115</fullName>
    </submittedName>
</protein>
<dbReference type="STRING" id="1088818.A0A2I0BBP5"/>
<evidence type="ECO:0000259" key="5">
    <source>
        <dbReference type="PROSITE" id="PS50888"/>
    </source>
</evidence>
<organism evidence="6 7">
    <name type="scientific">Apostasia shenzhenica</name>
    <dbReference type="NCBI Taxonomy" id="1088818"/>
    <lineage>
        <taxon>Eukaryota</taxon>
        <taxon>Viridiplantae</taxon>
        <taxon>Streptophyta</taxon>
        <taxon>Embryophyta</taxon>
        <taxon>Tracheophyta</taxon>
        <taxon>Spermatophyta</taxon>
        <taxon>Magnoliopsida</taxon>
        <taxon>Liliopsida</taxon>
        <taxon>Asparagales</taxon>
        <taxon>Orchidaceae</taxon>
        <taxon>Apostasioideae</taxon>
        <taxon>Apostasia</taxon>
    </lineage>
</organism>
<dbReference type="InterPro" id="IPR011598">
    <property type="entry name" value="bHLH_dom"/>
</dbReference>
<reference evidence="6 7" key="1">
    <citation type="journal article" date="2017" name="Nature">
        <title>The Apostasia genome and the evolution of orchids.</title>
        <authorList>
            <person name="Zhang G.Q."/>
            <person name="Liu K.W."/>
            <person name="Li Z."/>
            <person name="Lohaus R."/>
            <person name="Hsiao Y.Y."/>
            <person name="Niu S.C."/>
            <person name="Wang J.Y."/>
            <person name="Lin Y.C."/>
            <person name="Xu Q."/>
            <person name="Chen L.J."/>
            <person name="Yoshida K."/>
            <person name="Fujiwara S."/>
            <person name="Wang Z.W."/>
            <person name="Zhang Y.Q."/>
            <person name="Mitsuda N."/>
            <person name="Wang M."/>
            <person name="Liu G.H."/>
            <person name="Pecoraro L."/>
            <person name="Huang H.X."/>
            <person name="Xiao X.J."/>
            <person name="Lin M."/>
            <person name="Wu X.Y."/>
            <person name="Wu W.L."/>
            <person name="Chen Y.Y."/>
            <person name="Chang S.B."/>
            <person name="Sakamoto S."/>
            <person name="Ohme-Takagi M."/>
            <person name="Yagi M."/>
            <person name="Zeng S.J."/>
            <person name="Shen C.Y."/>
            <person name="Yeh C.M."/>
            <person name="Luo Y.B."/>
            <person name="Tsai W.C."/>
            <person name="Van de Peer Y."/>
            <person name="Liu Z.J."/>
        </authorList>
    </citation>
    <scope>NUCLEOTIDE SEQUENCE [LARGE SCALE GENOMIC DNA]</scope>
    <source>
        <strain evidence="7">cv. Shenzhen</strain>
        <tissue evidence="6">Stem</tissue>
    </source>
</reference>
<dbReference type="GO" id="GO:0003700">
    <property type="term" value="F:DNA-binding transcription factor activity"/>
    <property type="evidence" value="ECO:0007669"/>
    <property type="project" value="InterPro"/>
</dbReference>
<dbReference type="EMBL" id="KZ451896">
    <property type="protein sequence ID" value="PKA65179.1"/>
    <property type="molecule type" value="Genomic_DNA"/>
</dbReference>